<evidence type="ECO:0000256" key="1">
    <source>
        <dbReference type="SAM" id="MobiDB-lite"/>
    </source>
</evidence>
<feature type="compositionally biased region" description="Acidic residues" evidence="1">
    <location>
        <begin position="462"/>
        <end position="521"/>
    </location>
</feature>
<dbReference type="EMBL" id="ML119109">
    <property type="protein sequence ID" value="RPB16288.1"/>
    <property type="molecule type" value="Genomic_DNA"/>
</dbReference>
<feature type="region of interest" description="Disordered" evidence="1">
    <location>
        <begin position="400"/>
        <end position="443"/>
    </location>
</feature>
<evidence type="ECO:0000313" key="2">
    <source>
        <dbReference type="EMBL" id="RPB16288.1"/>
    </source>
</evidence>
<dbReference type="InParanoid" id="A0A3N4L3F2"/>
<dbReference type="OrthoDB" id="5410973at2759"/>
<feature type="region of interest" description="Disordered" evidence="1">
    <location>
        <begin position="462"/>
        <end position="556"/>
    </location>
</feature>
<organism evidence="2 3">
    <name type="scientific">Morchella conica CCBAS932</name>
    <dbReference type="NCBI Taxonomy" id="1392247"/>
    <lineage>
        <taxon>Eukaryota</taxon>
        <taxon>Fungi</taxon>
        <taxon>Dikarya</taxon>
        <taxon>Ascomycota</taxon>
        <taxon>Pezizomycotina</taxon>
        <taxon>Pezizomycetes</taxon>
        <taxon>Pezizales</taxon>
        <taxon>Morchellaceae</taxon>
        <taxon>Morchella</taxon>
    </lineage>
</organism>
<reference evidence="2 3" key="1">
    <citation type="journal article" date="2018" name="Nat. Ecol. Evol.">
        <title>Pezizomycetes genomes reveal the molecular basis of ectomycorrhizal truffle lifestyle.</title>
        <authorList>
            <person name="Murat C."/>
            <person name="Payen T."/>
            <person name="Noel B."/>
            <person name="Kuo A."/>
            <person name="Morin E."/>
            <person name="Chen J."/>
            <person name="Kohler A."/>
            <person name="Krizsan K."/>
            <person name="Balestrini R."/>
            <person name="Da Silva C."/>
            <person name="Montanini B."/>
            <person name="Hainaut M."/>
            <person name="Levati E."/>
            <person name="Barry K.W."/>
            <person name="Belfiori B."/>
            <person name="Cichocki N."/>
            <person name="Clum A."/>
            <person name="Dockter R.B."/>
            <person name="Fauchery L."/>
            <person name="Guy J."/>
            <person name="Iotti M."/>
            <person name="Le Tacon F."/>
            <person name="Lindquist E.A."/>
            <person name="Lipzen A."/>
            <person name="Malagnac F."/>
            <person name="Mello A."/>
            <person name="Molinier V."/>
            <person name="Miyauchi S."/>
            <person name="Poulain J."/>
            <person name="Riccioni C."/>
            <person name="Rubini A."/>
            <person name="Sitrit Y."/>
            <person name="Splivallo R."/>
            <person name="Traeger S."/>
            <person name="Wang M."/>
            <person name="Zifcakova L."/>
            <person name="Wipf D."/>
            <person name="Zambonelli A."/>
            <person name="Paolocci F."/>
            <person name="Nowrousian M."/>
            <person name="Ottonello S."/>
            <person name="Baldrian P."/>
            <person name="Spatafora J.W."/>
            <person name="Henrissat B."/>
            <person name="Nagy L.G."/>
            <person name="Aury J.M."/>
            <person name="Wincker P."/>
            <person name="Grigoriev I.V."/>
            <person name="Bonfante P."/>
            <person name="Martin F.M."/>
        </authorList>
    </citation>
    <scope>NUCLEOTIDE SEQUENCE [LARGE SCALE GENOMIC DNA]</scope>
    <source>
        <strain evidence="2 3">CCBAS932</strain>
    </source>
</reference>
<accession>A0A3N4L3F2</accession>
<protein>
    <submittedName>
        <fullName evidence="2">Uncharacterized protein</fullName>
    </submittedName>
</protein>
<feature type="compositionally biased region" description="Basic and acidic residues" evidence="1">
    <location>
        <begin position="431"/>
        <end position="443"/>
    </location>
</feature>
<sequence>MAQRSAVSQLQEFSISSSSSSITLIPIREKQIVSHVVKDDIKIPSSPIIKDYIEASFSPAVKDDIKATLSPVVESMKAMFPPGQGRRSPENSLRFIIENEKDTYTSHGAKKNMRLLDATLHPMIKSKKATSHEAKKRRRELKVTLRPMVKNKKADSHAAKKSRRQLNALLREAEGKEKEIPSSFVPPSVKKLEPPTIVITRAPEPRVSVQTAYREDGSLITQENFDVMELVGMVRDECPKYLLRFWDMLPQHINSPLNHQIINTSQQLKRVSKMFRHQSPRSVAHLRNPKSLADRLAAAEAAEAAASVPGKIPPIPREQRYPTKEEIIEDIKNGHDIPEFMTVEVAYEKRYKDAISVLCEELKEVRHMLVKKQEEVNNFLDALGVFVDKAGGSEIYESVSDGSSYITTDDTDEEAAGDTNGNSDGVASVRENVERDDKGAIMKDDSSEDVDYCALYGYIGYDDDLDESLPACDADDEKDEVEEEEEGEEEEEKGEEEEEEKEEEADDENEGEGGEEEEEGEEKEKDGSAGEEEKKEKEKEEEEEEHDKKQEHRKISINEYVAQEHILIHYQMINVTRPSSSGHMIL</sequence>
<evidence type="ECO:0000313" key="3">
    <source>
        <dbReference type="Proteomes" id="UP000277580"/>
    </source>
</evidence>
<name>A0A3N4L3F2_9PEZI</name>
<dbReference type="STRING" id="1392247.A0A3N4L3F2"/>
<dbReference type="Proteomes" id="UP000277580">
    <property type="component" value="Unassembled WGS sequence"/>
</dbReference>
<feature type="compositionally biased region" description="Basic and acidic residues" evidence="1">
    <location>
        <begin position="546"/>
        <end position="556"/>
    </location>
</feature>
<gene>
    <name evidence="2" type="ORF">P167DRAFT_562276</name>
</gene>
<keyword evidence="3" id="KW-1185">Reference proteome</keyword>
<dbReference type="AlphaFoldDB" id="A0A3N4L3F2"/>
<feature type="compositionally biased region" description="Basic and acidic residues" evidence="1">
    <location>
        <begin position="522"/>
        <end position="538"/>
    </location>
</feature>
<proteinExistence type="predicted"/>